<dbReference type="Proteomes" id="UP000887569">
    <property type="component" value="Unplaced"/>
</dbReference>
<evidence type="ECO:0000313" key="1">
    <source>
        <dbReference type="Proteomes" id="UP000887569"/>
    </source>
</evidence>
<name>A0A915BUN2_PARUN</name>
<dbReference type="GO" id="GO:0003676">
    <property type="term" value="F:nucleic acid binding"/>
    <property type="evidence" value="ECO:0007669"/>
    <property type="project" value="InterPro"/>
</dbReference>
<dbReference type="InterPro" id="IPR012337">
    <property type="entry name" value="RNaseH-like_sf"/>
</dbReference>
<dbReference type="PANTHER" id="PTHR47331">
    <property type="entry name" value="PHD-TYPE DOMAIN-CONTAINING PROTEIN"/>
    <property type="match status" value="1"/>
</dbReference>
<sequence length="324" mass="37253">MPQGRATVKRILRRHCMAYHKWNAKPFKLPAFPPLPKERTWATRAFQNVGLDYMRPITVRDLTGLCKRWIALFTCLATRAIHLEVTKNLSAEQFLHVLRRSIARNGYPTSAVLDNVSQFQLVKQVMQNTLAAPITAPRQGGVHKRLVALTKIFSPLFATFALTSSVPTNLQFHVCAKYGHGLYVKIPDKLNCKEIHEEMHSPSQIVEVLSRAFITANATFCAKVSRTVCTKCFLRWSLAVRRDETTVQNMTASQCMEMRRSQLLSGTRLEQIDANRWLSKQSTEYSYGWIESRCHRTTNYHTEQGVIGFFFFNLGRFKSHIRMQ</sequence>
<dbReference type="InterPro" id="IPR036397">
    <property type="entry name" value="RNaseH_sf"/>
</dbReference>
<keyword evidence="1" id="KW-1185">Reference proteome</keyword>
<evidence type="ECO:0000313" key="2">
    <source>
        <dbReference type="WBParaSite" id="PgR057_g059_t01"/>
    </source>
</evidence>
<dbReference type="WBParaSite" id="PgR057_g059_t01">
    <property type="protein sequence ID" value="PgR057_g059_t01"/>
    <property type="gene ID" value="PgR057_g059"/>
</dbReference>
<dbReference type="AlphaFoldDB" id="A0A915BUN2"/>
<dbReference type="Gene3D" id="3.30.420.10">
    <property type="entry name" value="Ribonuclease H-like superfamily/Ribonuclease H"/>
    <property type="match status" value="1"/>
</dbReference>
<accession>A0A915BUN2</accession>
<organism evidence="1 2">
    <name type="scientific">Parascaris univalens</name>
    <name type="common">Nematode worm</name>
    <dbReference type="NCBI Taxonomy" id="6257"/>
    <lineage>
        <taxon>Eukaryota</taxon>
        <taxon>Metazoa</taxon>
        <taxon>Ecdysozoa</taxon>
        <taxon>Nematoda</taxon>
        <taxon>Chromadorea</taxon>
        <taxon>Rhabditida</taxon>
        <taxon>Spirurina</taxon>
        <taxon>Ascaridomorpha</taxon>
        <taxon>Ascaridoidea</taxon>
        <taxon>Ascarididae</taxon>
        <taxon>Parascaris</taxon>
    </lineage>
</organism>
<reference evidence="2" key="1">
    <citation type="submission" date="2022-11" db="UniProtKB">
        <authorList>
            <consortium name="WormBaseParasite"/>
        </authorList>
    </citation>
    <scope>IDENTIFICATION</scope>
</reference>
<protein>
    <submittedName>
        <fullName evidence="2">Integrase catalytic domain-containing protein</fullName>
    </submittedName>
</protein>
<dbReference type="PANTHER" id="PTHR47331:SF6">
    <property type="entry name" value="DOUBLECORTIN DOMAIN-CONTAINING PROTEIN"/>
    <property type="match status" value="1"/>
</dbReference>
<proteinExistence type="predicted"/>
<dbReference type="SUPFAM" id="SSF53098">
    <property type="entry name" value="Ribonuclease H-like"/>
    <property type="match status" value="1"/>
</dbReference>